<dbReference type="OrthoDB" id="44820at2759"/>
<dbReference type="AlphaFoldDB" id="A0A4D9D152"/>
<name>A0A4D9D152_9STRA</name>
<keyword evidence="3" id="KW-1185">Reference proteome</keyword>
<sequence>MERDMYRPDVEFVDPLTRLRGVDSYQRNVDMLGSRTLLGGILFSDAGIVLHNIEDLGPRKLLTRWTLRLRAKVLPWGPMARFTGVSLYDLDEQARVVRQTDYWDSINLVEGEYRPAPLLTGLKDFLKQLTPGAGGAQQAMNAELPFELLRRAPEYEVRRYPAFEAVETNYNTRPEGYDRLGTYASGWNVENRKFKPFSPSIMRIDKNEKDKTMMWPVGFSNEDLDQVGGVASSQAIPAPADEIIRRTSVPVQVVAVLRFEMPATAPVVKYYASRLVELLAADELVPTPAAAQTYTLCQYDAIFSVGTRRNEVWAVLEKHDWQI</sequence>
<evidence type="ECO:0000313" key="3">
    <source>
        <dbReference type="Proteomes" id="UP000355283"/>
    </source>
</evidence>
<comment type="similarity">
    <text evidence="1">Belongs to the HEBP family.</text>
</comment>
<dbReference type="Gene3D" id="3.10.450.50">
    <property type="match status" value="1"/>
</dbReference>
<gene>
    <name evidence="2" type="ORF">NSK_004570</name>
</gene>
<dbReference type="PANTHER" id="PTHR34123">
    <property type="entry name" value="OS04G0578200 PROTEIN"/>
    <property type="match status" value="1"/>
</dbReference>
<accession>A0A4D9D152</accession>
<dbReference type="Gene3D" id="3.20.80.10">
    <property type="entry name" value="Regulatory factor, effector binding domain"/>
    <property type="match status" value="1"/>
</dbReference>
<dbReference type="EMBL" id="SDOX01000020">
    <property type="protein sequence ID" value="TFJ84097.1"/>
    <property type="molecule type" value="Genomic_DNA"/>
</dbReference>
<protein>
    <submittedName>
        <fullName evidence="2">Uncharacterized protein</fullName>
    </submittedName>
</protein>
<dbReference type="InterPro" id="IPR011256">
    <property type="entry name" value="Reg_factor_effector_dom_sf"/>
</dbReference>
<dbReference type="InterPro" id="IPR032710">
    <property type="entry name" value="NTF2-like_dom_sf"/>
</dbReference>
<proteinExistence type="inferred from homology"/>
<dbReference type="Pfam" id="PF10184">
    <property type="entry name" value="DUF2358"/>
    <property type="match status" value="1"/>
</dbReference>
<evidence type="ECO:0000256" key="1">
    <source>
        <dbReference type="ARBA" id="ARBA00009817"/>
    </source>
</evidence>
<evidence type="ECO:0000313" key="2">
    <source>
        <dbReference type="EMBL" id="TFJ84097.1"/>
    </source>
</evidence>
<comment type="caution">
    <text evidence="2">The sequence shown here is derived from an EMBL/GenBank/DDBJ whole genome shotgun (WGS) entry which is preliminary data.</text>
</comment>
<dbReference type="Pfam" id="PF04832">
    <property type="entry name" value="SOUL"/>
    <property type="match status" value="1"/>
</dbReference>
<dbReference type="PANTHER" id="PTHR34123:SF1">
    <property type="entry name" value="OS04G0578200 PROTEIN"/>
    <property type="match status" value="1"/>
</dbReference>
<dbReference type="Proteomes" id="UP000355283">
    <property type="component" value="Unassembled WGS sequence"/>
</dbReference>
<dbReference type="SUPFAM" id="SSF54427">
    <property type="entry name" value="NTF2-like"/>
    <property type="match status" value="1"/>
</dbReference>
<reference evidence="2 3" key="1">
    <citation type="submission" date="2019-01" db="EMBL/GenBank/DDBJ databases">
        <title>Nuclear Genome Assembly of the Microalgal Biofuel strain Nannochloropsis salina CCMP1776.</title>
        <authorList>
            <person name="Hovde B."/>
        </authorList>
    </citation>
    <scope>NUCLEOTIDE SEQUENCE [LARGE SCALE GENOMIC DNA]</scope>
    <source>
        <strain evidence="2 3">CCMP1776</strain>
    </source>
</reference>
<organism evidence="2 3">
    <name type="scientific">Nannochloropsis salina CCMP1776</name>
    <dbReference type="NCBI Taxonomy" id="1027361"/>
    <lineage>
        <taxon>Eukaryota</taxon>
        <taxon>Sar</taxon>
        <taxon>Stramenopiles</taxon>
        <taxon>Ochrophyta</taxon>
        <taxon>Eustigmatophyceae</taxon>
        <taxon>Eustigmatales</taxon>
        <taxon>Monodopsidaceae</taxon>
        <taxon>Microchloropsis</taxon>
        <taxon>Microchloropsis salina</taxon>
    </lineage>
</organism>
<dbReference type="InterPro" id="IPR006917">
    <property type="entry name" value="SOUL_heme-bd"/>
</dbReference>
<dbReference type="SUPFAM" id="SSF55136">
    <property type="entry name" value="Probable bacterial effector-binding domain"/>
    <property type="match status" value="1"/>
</dbReference>
<dbReference type="InterPro" id="IPR018790">
    <property type="entry name" value="DUF2358"/>
</dbReference>